<dbReference type="InterPro" id="IPR024788">
    <property type="entry name" value="Malectin-like_Carb-bd_dom"/>
</dbReference>
<keyword evidence="3" id="KW-0732">Signal</keyword>
<dbReference type="OrthoDB" id="1746734at2759"/>
<evidence type="ECO:0000256" key="1">
    <source>
        <dbReference type="ARBA" id="ARBA00004167"/>
    </source>
</evidence>
<evidence type="ECO:0000259" key="6">
    <source>
        <dbReference type="Pfam" id="PF12819"/>
    </source>
</evidence>
<keyword evidence="7" id="KW-0808">Transferase</keyword>
<evidence type="ECO:0000256" key="4">
    <source>
        <dbReference type="ARBA" id="ARBA00022989"/>
    </source>
</evidence>
<evidence type="ECO:0000256" key="2">
    <source>
        <dbReference type="ARBA" id="ARBA00022692"/>
    </source>
</evidence>
<reference evidence="7 8" key="1">
    <citation type="submission" date="2018-02" db="EMBL/GenBank/DDBJ databases">
        <title>Draft genome of wild Prunus yedoensis var. nudiflora.</title>
        <authorList>
            <person name="Baek S."/>
            <person name="Kim J.-H."/>
            <person name="Choi K."/>
            <person name="Kim G.-B."/>
            <person name="Cho A."/>
            <person name="Jang H."/>
            <person name="Shin C.-H."/>
            <person name="Yu H.-J."/>
            <person name="Mun J.-H."/>
        </authorList>
    </citation>
    <scope>NUCLEOTIDE SEQUENCE [LARGE SCALE GENOMIC DNA]</scope>
    <source>
        <strain evidence="8">cv. Jeju island</strain>
        <tissue evidence="7">Leaf</tissue>
    </source>
</reference>
<evidence type="ECO:0000256" key="3">
    <source>
        <dbReference type="ARBA" id="ARBA00022729"/>
    </source>
</evidence>
<dbReference type="STRING" id="2094558.A0A314YDW3"/>
<keyword evidence="7" id="KW-0675">Receptor</keyword>
<dbReference type="EMBL" id="PJQY01001265">
    <property type="protein sequence ID" value="PQQ04110.1"/>
    <property type="molecule type" value="Genomic_DNA"/>
</dbReference>
<dbReference type="AlphaFoldDB" id="A0A314YDW3"/>
<keyword evidence="8" id="KW-1185">Reference proteome</keyword>
<evidence type="ECO:0000313" key="8">
    <source>
        <dbReference type="Proteomes" id="UP000250321"/>
    </source>
</evidence>
<sequence length="122" mass="14018">MSTASTPKDPSDSLSIIFGLPDMNAEYYSYLHFAEVERLQVNQSRLQYIFRNGRCTFGRFPPPQYLSYTIHRIGAWSSYAQYANISITRAENSTLHPILNAFEIYMVKNLIEAETSQEDGNH</sequence>
<proteinExistence type="predicted"/>
<organism evidence="7 8">
    <name type="scientific">Prunus yedoensis var. nudiflora</name>
    <dbReference type="NCBI Taxonomy" id="2094558"/>
    <lineage>
        <taxon>Eukaryota</taxon>
        <taxon>Viridiplantae</taxon>
        <taxon>Streptophyta</taxon>
        <taxon>Embryophyta</taxon>
        <taxon>Tracheophyta</taxon>
        <taxon>Spermatophyta</taxon>
        <taxon>Magnoliopsida</taxon>
        <taxon>eudicotyledons</taxon>
        <taxon>Gunneridae</taxon>
        <taxon>Pentapetalae</taxon>
        <taxon>rosids</taxon>
        <taxon>fabids</taxon>
        <taxon>Rosales</taxon>
        <taxon>Rosaceae</taxon>
        <taxon>Amygdaloideae</taxon>
        <taxon>Amygdaleae</taxon>
        <taxon>Prunus</taxon>
    </lineage>
</organism>
<evidence type="ECO:0000256" key="5">
    <source>
        <dbReference type="ARBA" id="ARBA00023136"/>
    </source>
</evidence>
<dbReference type="PANTHER" id="PTHR45631:SF202">
    <property type="entry name" value="SENESCENCE-INDUCED RECEPTOR-LIKE SERINE_THREONINE-PROTEIN KINASE"/>
    <property type="match status" value="1"/>
</dbReference>
<dbReference type="GO" id="GO:0016020">
    <property type="term" value="C:membrane"/>
    <property type="evidence" value="ECO:0007669"/>
    <property type="project" value="UniProtKB-SubCell"/>
</dbReference>
<name>A0A314YDW3_PRUYE</name>
<dbReference type="Proteomes" id="UP000250321">
    <property type="component" value="Unassembled WGS sequence"/>
</dbReference>
<dbReference type="GO" id="GO:0016301">
    <property type="term" value="F:kinase activity"/>
    <property type="evidence" value="ECO:0007669"/>
    <property type="project" value="UniProtKB-KW"/>
</dbReference>
<keyword evidence="7" id="KW-0418">Kinase</keyword>
<keyword evidence="4" id="KW-1133">Transmembrane helix</keyword>
<dbReference type="Pfam" id="PF12819">
    <property type="entry name" value="Malectin_like"/>
    <property type="match status" value="1"/>
</dbReference>
<accession>A0A314YDW3</accession>
<comment type="caution">
    <text evidence="7">The sequence shown here is derived from an EMBL/GenBank/DDBJ whole genome shotgun (WGS) entry which is preliminary data.</text>
</comment>
<keyword evidence="5" id="KW-0472">Membrane</keyword>
<comment type="subcellular location">
    <subcellularLocation>
        <location evidence="1">Membrane</location>
        <topology evidence="1">Single-pass membrane protein</topology>
    </subcellularLocation>
</comment>
<feature type="domain" description="Malectin-like" evidence="6">
    <location>
        <begin position="1"/>
        <end position="107"/>
    </location>
</feature>
<evidence type="ECO:0000313" key="7">
    <source>
        <dbReference type="EMBL" id="PQQ04110.1"/>
    </source>
</evidence>
<protein>
    <submittedName>
        <fullName evidence="7">Putative LRR receptor-like serine/threonine-protein kinase</fullName>
    </submittedName>
</protein>
<keyword evidence="2" id="KW-0812">Transmembrane</keyword>
<dbReference type="PANTHER" id="PTHR45631">
    <property type="entry name" value="OS07G0107800 PROTEIN-RELATED"/>
    <property type="match status" value="1"/>
</dbReference>
<gene>
    <name evidence="7" type="ORF">Pyn_34099</name>
</gene>